<sequence length="538" mass="60583">MTLSATEKARVLLQKQLDSAKTQTERNQLGQFATPIALATDIIESAQALLPSDCKIRFLDPAFGTGSFYSALLHQFPLSQIASAVGYEIDPHYGDEARKLWKNTLLQLHIADFLIATPPNFNEAKANLLICNPPYIRHHHLSKEKKMWLQRTTEQTAGIKLSGLAGIYGYFMCISDAWIAPGGLAGWLIPSGFMDVNYGQQIKDYLLNNVTLLRVHRFTPNDVQFKDALVSSAFLWLRKAKPPEIHAVEFTYGGSLAAPNYKELIPVEVLRHTAKWTQFGLVSSSRNSDSQLLLLSATTSSSKSLPVLGNSNSKVESLKLKVLFTIKRGLATGANHFFVLTQEQVDQYKLPVEFLKPILPSPRYLTVDEIEADCVGNPLRERQLFLLTCYLPEDEVKAKYQNLWNYLQLGVETGINHRYLCRHRSPWYSQENRPPSPFLCTYMGRQDTSRGKPFRFILNHSRATATNVYLMLYPKPALEKALSHKPERLKQVWQALNQISDETLMGEGRVYGGGLHKLEPKELGLAIVPSAVLADFSY</sequence>
<dbReference type="PROSITE" id="PS00092">
    <property type="entry name" value="N6_MTASE"/>
    <property type="match status" value="1"/>
</dbReference>
<keyword evidence="4" id="KW-0808">Transferase</keyword>
<dbReference type="EC" id="2.1.1.72" evidence="2"/>
<dbReference type="SUPFAM" id="SSF53335">
    <property type="entry name" value="S-adenosyl-L-methionine-dependent methyltransferases"/>
    <property type="match status" value="1"/>
</dbReference>
<keyword evidence="3 9" id="KW-0489">Methyltransferase</keyword>
<evidence type="ECO:0000256" key="6">
    <source>
        <dbReference type="ARBA" id="ARBA00047942"/>
    </source>
</evidence>
<dbReference type="Proteomes" id="UP000753908">
    <property type="component" value="Unassembled WGS sequence"/>
</dbReference>
<dbReference type="Pfam" id="PF07669">
    <property type="entry name" value="Eco57I"/>
    <property type="match status" value="1"/>
</dbReference>
<dbReference type="GO" id="GO:0006304">
    <property type="term" value="P:DNA modification"/>
    <property type="evidence" value="ECO:0007669"/>
    <property type="project" value="InterPro"/>
</dbReference>
<dbReference type="PRINTS" id="PR00507">
    <property type="entry name" value="N12N6MTFRASE"/>
</dbReference>
<evidence type="ECO:0000256" key="2">
    <source>
        <dbReference type="ARBA" id="ARBA00011900"/>
    </source>
</evidence>
<dbReference type="GO" id="GO:0003676">
    <property type="term" value="F:nucleic acid binding"/>
    <property type="evidence" value="ECO:0007669"/>
    <property type="project" value="InterPro"/>
</dbReference>
<protein>
    <recommendedName>
        <fullName evidence="2">site-specific DNA-methyltransferase (adenine-specific)</fullName>
        <ecNumber evidence="2">2.1.1.72</ecNumber>
    </recommendedName>
</protein>
<comment type="caution">
    <text evidence="9">The sequence shown here is derived from an EMBL/GenBank/DDBJ whole genome shotgun (WGS) entry which is preliminary data.</text>
</comment>
<dbReference type="Gene3D" id="3.40.50.150">
    <property type="entry name" value="Vaccinia Virus protein VP39"/>
    <property type="match status" value="1"/>
</dbReference>
<dbReference type="PANTHER" id="PTHR33841">
    <property type="entry name" value="DNA METHYLTRANSFERASE YEEA-RELATED"/>
    <property type="match status" value="1"/>
</dbReference>
<dbReference type="InterPro" id="IPR054520">
    <property type="entry name" value="M_Eco57I_C"/>
</dbReference>
<accession>A0A951PRC7</accession>
<evidence type="ECO:0000256" key="3">
    <source>
        <dbReference type="ARBA" id="ARBA00022603"/>
    </source>
</evidence>
<evidence type="ECO:0000256" key="1">
    <source>
        <dbReference type="ARBA" id="ARBA00006594"/>
    </source>
</evidence>
<evidence type="ECO:0000313" key="9">
    <source>
        <dbReference type="EMBL" id="MBW4548313.1"/>
    </source>
</evidence>
<dbReference type="InterPro" id="IPR050953">
    <property type="entry name" value="N4_N6_ade-DNA_methylase"/>
</dbReference>
<organism evidence="9 10">
    <name type="scientific">Symplocastrum torsivum CPER-KK1</name>
    <dbReference type="NCBI Taxonomy" id="450513"/>
    <lineage>
        <taxon>Bacteria</taxon>
        <taxon>Bacillati</taxon>
        <taxon>Cyanobacteriota</taxon>
        <taxon>Cyanophyceae</taxon>
        <taxon>Oscillatoriophycideae</taxon>
        <taxon>Oscillatoriales</taxon>
        <taxon>Microcoleaceae</taxon>
        <taxon>Symplocastrum</taxon>
    </lineage>
</organism>
<comment type="similarity">
    <text evidence="1">Belongs to the N(4)/N(6)-methyltransferase family.</text>
</comment>
<feature type="domain" description="Type II methyltransferase M.TaqI-like" evidence="7">
    <location>
        <begin position="121"/>
        <end position="222"/>
    </location>
</feature>
<feature type="domain" description="Type II methyltransferase M.Eco57I C-terminal" evidence="8">
    <location>
        <begin position="310"/>
        <end position="530"/>
    </location>
</feature>
<proteinExistence type="inferred from homology"/>
<gene>
    <name evidence="9" type="ORF">KME25_28315</name>
</gene>
<dbReference type="GO" id="GO:0009007">
    <property type="term" value="F:site-specific DNA-methyltransferase (adenine-specific) activity"/>
    <property type="evidence" value="ECO:0007669"/>
    <property type="project" value="UniProtKB-EC"/>
</dbReference>
<name>A0A951PRC7_9CYAN</name>
<dbReference type="GO" id="GO:0032259">
    <property type="term" value="P:methylation"/>
    <property type="evidence" value="ECO:0007669"/>
    <property type="project" value="UniProtKB-KW"/>
</dbReference>
<comment type="catalytic activity">
    <reaction evidence="6">
        <text>a 2'-deoxyadenosine in DNA + S-adenosyl-L-methionine = an N(6)-methyl-2'-deoxyadenosine in DNA + S-adenosyl-L-homocysteine + H(+)</text>
        <dbReference type="Rhea" id="RHEA:15197"/>
        <dbReference type="Rhea" id="RHEA-COMP:12418"/>
        <dbReference type="Rhea" id="RHEA-COMP:12419"/>
        <dbReference type="ChEBI" id="CHEBI:15378"/>
        <dbReference type="ChEBI" id="CHEBI:57856"/>
        <dbReference type="ChEBI" id="CHEBI:59789"/>
        <dbReference type="ChEBI" id="CHEBI:90615"/>
        <dbReference type="ChEBI" id="CHEBI:90616"/>
        <dbReference type="EC" id="2.1.1.72"/>
    </reaction>
</comment>
<dbReference type="InterPro" id="IPR011639">
    <property type="entry name" value="MethylTrfase_TaqI-like_dom"/>
</dbReference>
<dbReference type="AlphaFoldDB" id="A0A951PRC7"/>
<dbReference type="EMBL" id="JAHHIF010000059">
    <property type="protein sequence ID" value="MBW4548313.1"/>
    <property type="molecule type" value="Genomic_DNA"/>
</dbReference>
<dbReference type="Pfam" id="PF22837">
    <property type="entry name" value="M_Eco57I_C"/>
    <property type="match status" value="1"/>
</dbReference>
<dbReference type="PANTHER" id="PTHR33841:SF5">
    <property type="entry name" value="DNA METHYLASE (MODIFICATION METHYLASE) (METHYLTRANSFERASE)-RELATED"/>
    <property type="match status" value="1"/>
</dbReference>
<reference evidence="9" key="1">
    <citation type="submission" date="2021-05" db="EMBL/GenBank/DDBJ databases">
        <authorList>
            <person name="Pietrasiak N."/>
            <person name="Ward R."/>
            <person name="Stajich J.E."/>
            <person name="Kurbessoian T."/>
        </authorList>
    </citation>
    <scope>NUCLEOTIDE SEQUENCE</scope>
    <source>
        <strain evidence="9">CPER-KK1</strain>
    </source>
</reference>
<keyword evidence="5" id="KW-0949">S-adenosyl-L-methionine</keyword>
<dbReference type="InterPro" id="IPR002052">
    <property type="entry name" value="DNA_methylase_N6_adenine_CS"/>
</dbReference>
<evidence type="ECO:0000256" key="4">
    <source>
        <dbReference type="ARBA" id="ARBA00022679"/>
    </source>
</evidence>
<evidence type="ECO:0000313" key="10">
    <source>
        <dbReference type="Proteomes" id="UP000753908"/>
    </source>
</evidence>
<dbReference type="InterPro" id="IPR029063">
    <property type="entry name" value="SAM-dependent_MTases_sf"/>
</dbReference>
<evidence type="ECO:0000259" key="8">
    <source>
        <dbReference type="Pfam" id="PF22837"/>
    </source>
</evidence>
<reference evidence="9" key="2">
    <citation type="journal article" date="2022" name="Microbiol. Resour. Announc.">
        <title>Metagenome Sequencing to Explore Phylogenomics of Terrestrial Cyanobacteria.</title>
        <authorList>
            <person name="Ward R.D."/>
            <person name="Stajich J.E."/>
            <person name="Johansen J.R."/>
            <person name="Huntemann M."/>
            <person name="Clum A."/>
            <person name="Foster B."/>
            <person name="Foster B."/>
            <person name="Roux S."/>
            <person name="Palaniappan K."/>
            <person name="Varghese N."/>
            <person name="Mukherjee S."/>
            <person name="Reddy T.B.K."/>
            <person name="Daum C."/>
            <person name="Copeland A."/>
            <person name="Chen I.A."/>
            <person name="Ivanova N.N."/>
            <person name="Kyrpides N.C."/>
            <person name="Shapiro N."/>
            <person name="Eloe-Fadrosh E.A."/>
            <person name="Pietrasiak N."/>
        </authorList>
    </citation>
    <scope>NUCLEOTIDE SEQUENCE</scope>
    <source>
        <strain evidence="9">CPER-KK1</strain>
    </source>
</reference>
<evidence type="ECO:0000256" key="5">
    <source>
        <dbReference type="ARBA" id="ARBA00022691"/>
    </source>
</evidence>
<evidence type="ECO:0000259" key="7">
    <source>
        <dbReference type="Pfam" id="PF07669"/>
    </source>
</evidence>